<evidence type="ECO:0000256" key="7">
    <source>
        <dbReference type="ARBA" id="ARBA00022833"/>
    </source>
</evidence>
<keyword evidence="9" id="KW-0143">Chaperone</keyword>
<dbReference type="GO" id="GO:0009535">
    <property type="term" value="C:chloroplast thylakoid membrane"/>
    <property type="evidence" value="ECO:0007669"/>
    <property type="project" value="TreeGrafter"/>
</dbReference>
<evidence type="ECO:0000259" key="13">
    <source>
        <dbReference type="PROSITE" id="PS51188"/>
    </source>
</evidence>
<dbReference type="Pfam" id="PF00684">
    <property type="entry name" value="DnaJ_CXXCXGXG"/>
    <property type="match status" value="1"/>
</dbReference>
<dbReference type="KEGG" id="cam:101490942"/>
<dbReference type="GO" id="GO:0042026">
    <property type="term" value="P:protein refolding"/>
    <property type="evidence" value="ECO:0007669"/>
    <property type="project" value="TreeGrafter"/>
</dbReference>
<dbReference type="Pfam" id="PF00226">
    <property type="entry name" value="DnaJ"/>
    <property type="match status" value="1"/>
</dbReference>
<dbReference type="PANTHER" id="PTHR43096:SF70">
    <property type="entry name" value="MOLECULAR CHAPERONE HSP40_DNAJ FAMILY PROTEIN"/>
    <property type="match status" value="1"/>
</dbReference>
<dbReference type="SUPFAM" id="SSF46565">
    <property type="entry name" value="Chaperone J-domain"/>
    <property type="match status" value="1"/>
</dbReference>
<dbReference type="GO" id="GO:0051082">
    <property type="term" value="F:unfolded protein binding"/>
    <property type="evidence" value="ECO:0007669"/>
    <property type="project" value="InterPro"/>
</dbReference>
<feature type="zinc finger region" description="CR-type" evidence="11">
    <location>
        <begin position="206"/>
        <end position="287"/>
    </location>
</feature>
<dbReference type="Proteomes" id="UP000087171">
    <property type="component" value="Chromosome Ca5"/>
</dbReference>
<dbReference type="FunFam" id="2.60.260.20:FF:000005">
    <property type="entry name" value="Chaperone protein dnaJ 1, mitochondrial"/>
    <property type="match status" value="1"/>
</dbReference>
<reference evidence="15" key="2">
    <citation type="submission" date="2025-08" db="UniProtKB">
        <authorList>
            <consortium name="RefSeq"/>
        </authorList>
    </citation>
    <scope>IDENTIFICATION</scope>
    <source>
        <tissue evidence="15">Etiolated seedlings</tissue>
    </source>
</reference>
<dbReference type="FunFam" id="1.10.287.110:FF:000037">
    <property type="entry name" value="Chaperone protein dnaJ A6 chloroplastic"/>
    <property type="match status" value="1"/>
</dbReference>
<keyword evidence="4 11" id="KW-0479">Metal-binding</keyword>
<dbReference type="SUPFAM" id="SSF49493">
    <property type="entry name" value="HSP40/DnaJ peptide-binding domain"/>
    <property type="match status" value="2"/>
</dbReference>
<keyword evidence="6 11" id="KW-0863">Zinc-finger</keyword>
<protein>
    <submittedName>
        <fullName evidence="15">Chaperone protein dnaJ A6, chloroplastic</fullName>
    </submittedName>
</protein>
<dbReference type="Gene3D" id="1.10.287.110">
    <property type="entry name" value="DnaJ domain"/>
    <property type="match status" value="1"/>
</dbReference>
<dbReference type="InterPro" id="IPR001623">
    <property type="entry name" value="DnaJ_domain"/>
</dbReference>
<dbReference type="InterPro" id="IPR001305">
    <property type="entry name" value="HSP_DnaJ_Cys-rich_dom"/>
</dbReference>
<sequence length="436" mass="47285">MAVTPFGSTSATQWGIRPHLISRSSTLAKFASSGHNVTSKISFMSAPSSTFFARDTLRFNIGSYQTVNRRRGSRLIVRADADYYTVLGVSRNSTKSEIKSAYRKLARNYHPDVNKDPGAEDKFKEISNAYEVLSDDDKRSIYDKYGEAGLKGSGMGTGDFSNPFDLFETLFEGMGGMGGRSSWNGAVDGEDEYYSLVLNFKEAVFGVEKEIEIRRLESCGTCDGSGAKPGTKSSRCNTCGGQGRVVTSTRTPLGIFQQSMTCSSCNGTGETRTPCSTCSGDGRVRKTKRISLKVPAGVDSGSRLRVRNEGNSGRRGGSPGDLFVVLEVIPDPVLKREDTNILYSCKVSYIDAILGTTTKVPTVDGMVDLKIPAGTQPGSTLVMAKKGVPLLNKKNMRGDQLVRVQVEIPKKLSGDERKLIEELSELSKGKTTASRR</sequence>
<evidence type="ECO:0000256" key="6">
    <source>
        <dbReference type="ARBA" id="ARBA00022771"/>
    </source>
</evidence>
<keyword evidence="3" id="KW-0934">Plastid</keyword>
<dbReference type="InterPro" id="IPR036410">
    <property type="entry name" value="HSP_DnaJ_Cys-rich_dom_sf"/>
</dbReference>
<evidence type="ECO:0000259" key="12">
    <source>
        <dbReference type="PROSITE" id="PS50076"/>
    </source>
</evidence>
<evidence type="ECO:0000256" key="2">
    <source>
        <dbReference type="ARBA" id="ARBA00022528"/>
    </source>
</evidence>
<dbReference type="RefSeq" id="XP_004502415.2">
    <property type="nucleotide sequence ID" value="XM_004502358.3"/>
</dbReference>
<dbReference type="STRING" id="3827.A0A1S2YD45"/>
<dbReference type="Gene3D" id="2.10.230.10">
    <property type="entry name" value="Heat shock protein DnaJ, cysteine-rich domain"/>
    <property type="match status" value="1"/>
</dbReference>
<evidence type="ECO:0000256" key="8">
    <source>
        <dbReference type="ARBA" id="ARBA00022946"/>
    </source>
</evidence>
<dbReference type="GO" id="GO:0008270">
    <property type="term" value="F:zinc ion binding"/>
    <property type="evidence" value="ECO:0007669"/>
    <property type="project" value="UniProtKB-KW"/>
</dbReference>
<reference evidence="14" key="1">
    <citation type="journal article" date="2013" name="Nat. Biotechnol.">
        <title>Draft genome sequence of chickpea (Cicer arietinum) provides a resource for trait improvement.</title>
        <authorList>
            <person name="Varshney R.K."/>
            <person name="Song C."/>
            <person name="Saxena R.K."/>
            <person name="Azam S."/>
            <person name="Yu S."/>
            <person name="Sharpe A.G."/>
            <person name="Cannon S."/>
            <person name="Baek J."/>
            <person name="Rosen B.D."/>
            <person name="Tar'an B."/>
            <person name="Millan T."/>
            <person name="Zhang X."/>
            <person name="Ramsay L.D."/>
            <person name="Iwata A."/>
            <person name="Wang Y."/>
            <person name="Nelson W."/>
            <person name="Farmer A.D."/>
            <person name="Gaur P.M."/>
            <person name="Soderlund C."/>
            <person name="Penmetsa R.V."/>
            <person name="Xu C."/>
            <person name="Bharti A.K."/>
            <person name="He W."/>
            <person name="Winter P."/>
            <person name="Zhao S."/>
            <person name="Hane J.K."/>
            <person name="Carrasquilla-Garcia N."/>
            <person name="Condie J.A."/>
            <person name="Upadhyaya H.D."/>
            <person name="Luo M.C."/>
            <person name="Thudi M."/>
            <person name="Gowda C.L."/>
            <person name="Singh N.P."/>
            <person name="Lichtenzveig J."/>
            <person name="Gali K.K."/>
            <person name="Rubio J."/>
            <person name="Nadarajan N."/>
            <person name="Dolezel J."/>
            <person name="Bansal K.C."/>
            <person name="Xu X."/>
            <person name="Edwards D."/>
            <person name="Zhang G."/>
            <person name="Kahl G."/>
            <person name="Gil J."/>
            <person name="Singh K.B."/>
            <person name="Datta S.K."/>
            <person name="Jackson S.A."/>
            <person name="Wang J."/>
            <person name="Cook D.R."/>
        </authorList>
    </citation>
    <scope>NUCLEOTIDE SEQUENCE [LARGE SCALE GENOMIC DNA]</scope>
    <source>
        <strain evidence="14">cv. CDC Frontier</strain>
    </source>
</reference>
<accession>A0A1S2YD45</accession>
<comment type="similarity">
    <text evidence="10">Belongs to the DnaJ family.</text>
</comment>
<evidence type="ECO:0000256" key="5">
    <source>
        <dbReference type="ARBA" id="ARBA00022737"/>
    </source>
</evidence>
<dbReference type="AlphaFoldDB" id="A0A1S2YD45"/>
<dbReference type="InterPro" id="IPR008971">
    <property type="entry name" value="HSP40/DnaJ_pept-bd"/>
</dbReference>
<dbReference type="SMART" id="SM00271">
    <property type="entry name" value="DnaJ"/>
    <property type="match status" value="1"/>
</dbReference>
<dbReference type="InterPro" id="IPR002939">
    <property type="entry name" value="DnaJ_C"/>
</dbReference>
<evidence type="ECO:0000256" key="1">
    <source>
        <dbReference type="ARBA" id="ARBA00004229"/>
    </source>
</evidence>
<dbReference type="GO" id="GO:0031072">
    <property type="term" value="F:heat shock protein binding"/>
    <property type="evidence" value="ECO:0007669"/>
    <property type="project" value="InterPro"/>
</dbReference>
<evidence type="ECO:0000313" key="14">
    <source>
        <dbReference type="Proteomes" id="UP000087171"/>
    </source>
</evidence>
<dbReference type="OrthoDB" id="10256793at2759"/>
<dbReference type="GeneID" id="101490942"/>
<keyword evidence="7 11" id="KW-0862">Zinc</keyword>
<dbReference type="FunFam" id="2.10.230.10:FF:000002">
    <property type="entry name" value="Molecular chaperone DnaJ"/>
    <property type="match status" value="1"/>
</dbReference>
<dbReference type="PROSITE" id="PS50076">
    <property type="entry name" value="DNAJ_2"/>
    <property type="match status" value="1"/>
</dbReference>
<dbReference type="PRINTS" id="PR00625">
    <property type="entry name" value="JDOMAIN"/>
</dbReference>
<keyword evidence="5" id="KW-0677">Repeat</keyword>
<evidence type="ECO:0000313" key="15">
    <source>
        <dbReference type="RefSeq" id="XP_004502415.2"/>
    </source>
</evidence>
<keyword evidence="2" id="KW-0150">Chloroplast</keyword>
<dbReference type="PROSITE" id="PS00636">
    <property type="entry name" value="DNAJ_1"/>
    <property type="match status" value="1"/>
</dbReference>
<dbReference type="NCBIfam" id="TIGR02349">
    <property type="entry name" value="DnaJ_bact"/>
    <property type="match status" value="1"/>
</dbReference>
<dbReference type="eggNOG" id="KOG0715">
    <property type="taxonomic scope" value="Eukaryota"/>
</dbReference>
<dbReference type="InterPro" id="IPR012724">
    <property type="entry name" value="DnaJ"/>
</dbReference>
<feature type="domain" description="CR-type" evidence="13">
    <location>
        <begin position="206"/>
        <end position="287"/>
    </location>
</feature>
<evidence type="ECO:0000256" key="9">
    <source>
        <dbReference type="ARBA" id="ARBA00023186"/>
    </source>
</evidence>
<dbReference type="GO" id="GO:0009408">
    <property type="term" value="P:response to heat"/>
    <property type="evidence" value="ECO:0007669"/>
    <property type="project" value="InterPro"/>
</dbReference>
<dbReference type="CDD" id="cd06257">
    <property type="entry name" value="DnaJ"/>
    <property type="match status" value="1"/>
</dbReference>
<name>A0A1S2YD45_CICAR</name>
<dbReference type="PANTHER" id="PTHR43096">
    <property type="entry name" value="DNAJ HOMOLOG 1, MITOCHONDRIAL-RELATED"/>
    <property type="match status" value="1"/>
</dbReference>
<dbReference type="CDD" id="cd10747">
    <property type="entry name" value="DnaJ_C"/>
    <property type="match status" value="1"/>
</dbReference>
<evidence type="ECO:0000256" key="4">
    <source>
        <dbReference type="ARBA" id="ARBA00022723"/>
    </source>
</evidence>
<evidence type="ECO:0000256" key="10">
    <source>
        <dbReference type="ARBA" id="ARBA00061004"/>
    </source>
</evidence>
<dbReference type="InterPro" id="IPR018253">
    <property type="entry name" value="DnaJ_domain_CS"/>
</dbReference>
<dbReference type="HAMAP" id="MF_01152">
    <property type="entry name" value="DnaJ"/>
    <property type="match status" value="1"/>
</dbReference>
<gene>
    <name evidence="15" type="primary">LOC101490942</name>
</gene>
<dbReference type="PaxDb" id="3827-XP_004502415.1"/>
<dbReference type="FunFam" id="2.60.260.20:FF:000009">
    <property type="entry name" value="Putative Mitochondrial DnaJ chaperone"/>
    <property type="match status" value="1"/>
</dbReference>
<dbReference type="GO" id="GO:0005524">
    <property type="term" value="F:ATP binding"/>
    <property type="evidence" value="ECO:0007669"/>
    <property type="project" value="InterPro"/>
</dbReference>
<dbReference type="InterPro" id="IPR036869">
    <property type="entry name" value="J_dom_sf"/>
</dbReference>
<dbReference type="NCBIfam" id="NF008035">
    <property type="entry name" value="PRK10767.1"/>
    <property type="match status" value="1"/>
</dbReference>
<dbReference type="Pfam" id="PF01556">
    <property type="entry name" value="DnaJ_C"/>
    <property type="match status" value="1"/>
</dbReference>
<evidence type="ECO:0000256" key="11">
    <source>
        <dbReference type="PROSITE-ProRule" id="PRU00546"/>
    </source>
</evidence>
<dbReference type="PROSITE" id="PS51188">
    <property type="entry name" value="ZF_CR"/>
    <property type="match status" value="1"/>
</dbReference>
<dbReference type="CDD" id="cd10719">
    <property type="entry name" value="DnaJ_zf"/>
    <property type="match status" value="1"/>
</dbReference>
<proteinExistence type="inferred from homology"/>
<organism evidence="14 15">
    <name type="scientific">Cicer arietinum</name>
    <name type="common">Chickpea</name>
    <name type="synonym">Garbanzo</name>
    <dbReference type="NCBI Taxonomy" id="3827"/>
    <lineage>
        <taxon>Eukaryota</taxon>
        <taxon>Viridiplantae</taxon>
        <taxon>Streptophyta</taxon>
        <taxon>Embryophyta</taxon>
        <taxon>Tracheophyta</taxon>
        <taxon>Spermatophyta</taxon>
        <taxon>Magnoliopsida</taxon>
        <taxon>eudicotyledons</taxon>
        <taxon>Gunneridae</taxon>
        <taxon>Pentapetalae</taxon>
        <taxon>rosids</taxon>
        <taxon>fabids</taxon>
        <taxon>Fabales</taxon>
        <taxon>Fabaceae</taxon>
        <taxon>Papilionoideae</taxon>
        <taxon>50 kb inversion clade</taxon>
        <taxon>NPAAA clade</taxon>
        <taxon>Hologalegina</taxon>
        <taxon>IRL clade</taxon>
        <taxon>Cicereae</taxon>
        <taxon>Cicer</taxon>
    </lineage>
</organism>
<dbReference type="Gene3D" id="2.60.260.20">
    <property type="entry name" value="Urease metallochaperone UreE, N-terminal domain"/>
    <property type="match status" value="2"/>
</dbReference>
<keyword evidence="14" id="KW-1185">Reference proteome</keyword>
<evidence type="ECO:0000256" key="3">
    <source>
        <dbReference type="ARBA" id="ARBA00022640"/>
    </source>
</evidence>
<feature type="domain" description="J" evidence="12">
    <location>
        <begin position="82"/>
        <end position="146"/>
    </location>
</feature>
<comment type="subcellular location">
    <subcellularLocation>
        <location evidence="1">Plastid</location>
        <location evidence="1">Chloroplast</location>
    </subcellularLocation>
</comment>
<dbReference type="SUPFAM" id="SSF57938">
    <property type="entry name" value="DnaJ/Hsp40 cysteine-rich domain"/>
    <property type="match status" value="1"/>
</dbReference>
<keyword evidence="8" id="KW-0809">Transit peptide</keyword>